<reference evidence="2" key="1">
    <citation type="journal article" date="2019" name="Int. J. Syst. Evol. Microbiol.">
        <title>The Global Catalogue of Microorganisms (GCM) 10K type strain sequencing project: providing services to taxonomists for standard genome sequencing and annotation.</title>
        <authorList>
            <consortium name="The Broad Institute Genomics Platform"/>
            <consortium name="The Broad Institute Genome Sequencing Center for Infectious Disease"/>
            <person name="Wu L."/>
            <person name="Ma J."/>
        </authorList>
    </citation>
    <scope>NUCLEOTIDE SEQUENCE [LARGE SCALE GENOMIC DNA]</scope>
    <source>
        <strain evidence="2">CGMCC 1.12477</strain>
    </source>
</reference>
<gene>
    <name evidence="1" type="ORF">ACFSDE_19315</name>
</gene>
<name>A0ABW4TQK7_9ACTN</name>
<evidence type="ECO:0000313" key="1">
    <source>
        <dbReference type="EMBL" id="MFD1948962.1"/>
    </source>
</evidence>
<evidence type="ECO:0000313" key="2">
    <source>
        <dbReference type="Proteomes" id="UP001597351"/>
    </source>
</evidence>
<dbReference type="Proteomes" id="UP001597351">
    <property type="component" value="Unassembled WGS sequence"/>
</dbReference>
<keyword evidence="2" id="KW-1185">Reference proteome</keyword>
<proteinExistence type="predicted"/>
<protein>
    <submittedName>
        <fullName evidence="1">Uncharacterized protein</fullName>
    </submittedName>
</protein>
<organism evidence="1 2">
    <name type="scientific">Nocardioides aestuarii</name>
    <dbReference type="NCBI Taxonomy" id="252231"/>
    <lineage>
        <taxon>Bacteria</taxon>
        <taxon>Bacillati</taxon>
        <taxon>Actinomycetota</taxon>
        <taxon>Actinomycetes</taxon>
        <taxon>Propionibacteriales</taxon>
        <taxon>Nocardioidaceae</taxon>
        <taxon>Nocardioides</taxon>
    </lineage>
</organism>
<sequence>MHELPESLEILAHELATRDYAFADSPAPASTQDAALRLVNGDMSVRLTRTGGAWFIDLSCRAWGGGWHDAALVRAAFEHAPLSVEVPLAEQATWVLSNLEGRLSDPSRASRVAAQLNRLTDLDAHHKFGV</sequence>
<comment type="caution">
    <text evidence="1">The sequence shown here is derived from an EMBL/GenBank/DDBJ whole genome shotgun (WGS) entry which is preliminary data.</text>
</comment>
<dbReference type="RefSeq" id="WP_343921364.1">
    <property type="nucleotide sequence ID" value="NZ_BAAAJT010000003.1"/>
</dbReference>
<accession>A0ABW4TQK7</accession>
<dbReference type="EMBL" id="JBHUGD010000004">
    <property type="protein sequence ID" value="MFD1948962.1"/>
    <property type="molecule type" value="Genomic_DNA"/>
</dbReference>